<keyword evidence="3" id="KW-0472">Membrane</keyword>
<dbReference type="GO" id="GO:0016787">
    <property type="term" value="F:hydrolase activity"/>
    <property type="evidence" value="ECO:0007669"/>
    <property type="project" value="UniProtKB-KW"/>
</dbReference>
<name>A0A1H8VXV5_9PSEU</name>
<evidence type="ECO:0000313" key="5">
    <source>
        <dbReference type="Proteomes" id="UP000198582"/>
    </source>
</evidence>
<keyword evidence="1" id="KW-0378">Hydrolase</keyword>
<dbReference type="SUPFAM" id="SSF63817">
    <property type="entry name" value="Sortase"/>
    <property type="match status" value="1"/>
</dbReference>
<feature type="region of interest" description="Disordered" evidence="2">
    <location>
        <begin position="113"/>
        <end position="135"/>
    </location>
</feature>
<feature type="transmembrane region" description="Helical" evidence="3">
    <location>
        <begin position="249"/>
        <end position="267"/>
    </location>
</feature>
<dbReference type="RefSeq" id="WP_091616948.1">
    <property type="nucleotide sequence ID" value="NZ_FOEF01000004.1"/>
</dbReference>
<protein>
    <submittedName>
        <fullName evidence="4">Sortase A</fullName>
    </submittedName>
</protein>
<dbReference type="Pfam" id="PF04203">
    <property type="entry name" value="Sortase"/>
    <property type="match status" value="1"/>
</dbReference>
<dbReference type="InterPro" id="IPR042003">
    <property type="entry name" value="Sortase_E"/>
</dbReference>
<keyword evidence="3" id="KW-1133">Transmembrane helix</keyword>
<dbReference type="Proteomes" id="UP000198582">
    <property type="component" value="Unassembled WGS sequence"/>
</dbReference>
<keyword evidence="3" id="KW-0812">Transmembrane</keyword>
<organism evidence="4 5">
    <name type="scientific">Amycolatopsis saalfeldensis</name>
    <dbReference type="NCBI Taxonomy" id="394193"/>
    <lineage>
        <taxon>Bacteria</taxon>
        <taxon>Bacillati</taxon>
        <taxon>Actinomycetota</taxon>
        <taxon>Actinomycetes</taxon>
        <taxon>Pseudonocardiales</taxon>
        <taxon>Pseudonocardiaceae</taxon>
        <taxon>Amycolatopsis</taxon>
    </lineage>
</organism>
<dbReference type="InterPro" id="IPR005754">
    <property type="entry name" value="Sortase"/>
</dbReference>
<dbReference type="EMBL" id="FOEF01000004">
    <property type="protein sequence ID" value="SEP20170.1"/>
    <property type="molecule type" value="Genomic_DNA"/>
</dbReference>
<gene>
    <name evidence="4" type="ORF">SAMN04489732_104377</name>
</gene>
<feature type="transmembrane region" description="Helical" evidence="3">
    <location>
        <begin position="25"/>
        <end position="48"/>
    </location>
</feature>
<dbReference type="CDD" id="cd05830">
    <property type="entry name" value="Sortase_E"/>
    <property type="match status" value="1"/>
</dbReference>
<dbReference type="STRING" id="394193.SAMN04489732_104377"/>
<sequence>MSTPTATPAAAAPPSVAPLRFGPKWTVVTAVGWLVTTAVCFGLVAYALGPMLANNDQRAALSAIRAAMAEAQGATRTLLGAAPVTKPPEFGSPVAVLEIPKLRAQQVVLEGAEPGQTSSGPGHIPGTSGLGQPGNSAVAGRYSGYGAPFAQLGELAKGDQIVVATTQGRSVYTVTETATRDLNEDRDYGRTENDRLTLVTSASWWPGSASSATVVTAVLEGKPFRPTPQNGRADAQDGRTGDSGAWAQLILAFGGFAAAAAGATVLYRRWRPVSTYVITAPALLALAVLAATAVWRLLPAWA</sequence>
<feature type="transmembrane region" description="Helical" evidence="3">
    <location>
        <begin position="273"/>
        <end position="298"/>
    </location>
</feature>
<dbReference type="AlphaFoldDB" id="A0A1H8VXV5"/>
<dbReference type="Gene3D" id="2.40.260.10">
    <property type="entry name" value="Sortase"/>
    <property type="match status" value="1"/>
</dbReference>
<dbReference type="InterPro" id="IPR023365">
    <property type="entry name" value="Sortase_dom-sf"/>
</dbReference>
<proteinExistence type="predicted"/>
<evidence type="ECO:0000313" key="4">
    <source>
        <dbReference type="EMBL" id="SEP20170.1"/>
    </source>
</evidence>
<evidence type="ECO:0000256" key="1">
    <source>
        <dbReference type="ARBA" id="ARBA00022801"/>
    </source>
</evidence>
<dbReference type="OrthoDB" id="5242879at2"/>
<keyword evidence="5" id="KW-1185">Reference proteome</keyword>
<reference evidence="4 5" key="1">
    <citation type="submission" date="2016-10" db="EMBL/GenBank/DDBJ databases">
        <authorList>
            <person name="de Groot N.N."/>
        </authorList>
    </citation>
    <scope>NUCLEOTIDE SEQUENCE [LARGE SCALE GENOMIC DNA]</scope>
    <source>
        <strain evidence="4 5">DSM 44993</strain>
    </source>
</reference>
<evidence type="ECO:0000256" key="3">
    <source>
        <dbReference type="SAM" id="Phobius"/>
    </source>
</evidence>
<accession>A0A1H8VXV5</accession>
<evidence type="ECO:0000256" key="2">
    <source>
        <dbReference type="SAM" id="MobiDB-lite"/>
    </source>
</evidence>